<dbReference type="GO" id="GO:0005634">
    <property type="term" value="C:nucleus"/>
    <property type="evidence" value="ECO:0007669"/>
    <property type="project" value="TreeGrafter"/>
</dbReference>
<dbReference type="EMBL" id="JAACJN010000581">
    <property type="protein sequence ID" value="KAF5338186.1"/>
    <property type="molecule type" value="Genomic_DNA"/>
</dbReference>
<evidence type="ECO:0000256" key="2">
    <source>
        <dbReference type="ARBA" id="ARBA00022801"/>
    </source>
</evidence>
<dbReference type="InterPro" id="IPR050474">
    <property type="entry name" value="Hel308_SKI2-like"/>
</dbReference>
<dbReference type="GO" id="GO:0005524">
    <property type="term" value="F:ATP binding"/>
    <property type="evidence" value="ECO:0007669"/>
    <property type="project" value="UniProtKB-KW"/>
</dbReference>
<keyword evidence="4" id="KW-0067">ATP-binding</keyword>
<dbReference type="SUPFAM" id="SSF46785">
    <property type="entry name" value="Winged helix' DNA-binding domain"/>
    <property type="match status" value="1"/>
</dbReference>
<sequence length="492" mass="55992">MRVQEWRSKFGSVPGGKEIVALTGEASADLRLLEKGDVIICTPSQWDVLSRRWRQRKNVQTVALLIADEVHLTELKTRIVALGVSLANARGLGEWIGLPSHAIFNFSPSARPPDMDIHLQSFSIPHFPSLMLAMSKPAYLDNLLLHAAAAEEQADRFLHVEAEDLEVHLAHLTDEGLKETLRHGIGYFHEALSKQDRRIVQRLFESGAVQVLVASKDTAWSLPVSSYMTIIMGVQYYEGEEHRYIDYPVMDVLQIIGRACRPREDERSRCVLMCQQPKKDFYKKFLAEGLPIESHLTAMLHDSYLAEIAVKTIENKQDAMDILTWTYFYRRMTQNPNYYNLHNVSHQHLSEHLSELVETTLSQLMNSKCIAIEEESNEVSSLNLGMIAAYYNISYVTVEVYTLSLKERTKLRGLLEVVSSSAEFEIVPIRRHEDTLLRLPVKLDASSVNYESPHFKTFLLLQAHFSRVQLPVDSLQTKGSSLKRYLISSLPA</sequence>
<evidence type="ECO:0000256" key="4">
    <source>
        <dbReference type="ARBA" id="ARBA00022840"/>
    </source>
</evidence>
<feature type="domain" description="SEC63" evidence="5">
    <location>
        <begin position="382"/>
        <end position="476"/>
    </location>
</feature>
<accession>A0A8H5FIM2</accession>
<dbReference type="Pfam" id="PF02889">
    <property type="entry name" value="Sec63"/>
    <property type="match status" value="1"/>
</dbReference>
<dbReference type="InterPro" id="IPR004179">
    <property type="entry name" value="Sec63-dom"/>
</dbReference>
<dbReference type="InterPro" id="IPR036388">
    <property type="entry name" value="WH-like_DNA-bd_sf"/>
</dbReference>
<dbReference type="OrthoDB" id="5575at2759"/>
<dbReference type="GO" id="GO:0004386">
    <property type="term" value="F:helicase activity"/>
    <property type="evidence" value="ECO:0007669"/>
    <property type="project" value="UniProtKB-KW"/>
</dbReference>
<dbReference type="Pfam" id="PF23445">
    <property type="entry name" value="WHD_SNRNP200"/>
    <property type="match status" value="1"/>
</dbReference>
<dbReference type="Gene3D" id="1.10.10.10">
    <property type="entry name" value="Winged helix-like DNA-binding domain superfamily/Winged helix DNA-binding domain"/>
    <property type="match status" value="1"/>
</dbReference>
<dbReference type="SUPFAM" id="SSF158702">
    <property type="entry name" value="Sec63 N-terminal domain-like"/>
    <property type="match status" value="1"/>
</dbReference>
<proteinExistence type="predicted"/>
<dbReference type="InterPro" id="IPR027417">
    <property type="entry name" value="P-loop_NTPase"/>
</dbReference>
<dbReference type="FunFam" id="1.10.10.10:FF:000012">
    <property type="entry name" value="U5 small nuclear ribonucleoprotein helicase"/>
    <property type="match status" value="1"/>
</dbReference>
<evidence type="ECO:0000259" key="5">
    <source>
        <dbReference type="Pfam" id="PF02889"/>
    </source>
</evidence>
<dbReference type="Proteomes" id="UP000518752">
    <property type="component" value="Unassembled WGS sequence"/>
</dbReference>
<evidence type="ECO:0000313" key="8">
    <source>
        <dbReference type="Proteomes" id="UP000518752"/>
    </source>
</evidence>
<dbReference type="AlphaFoldDB" id="A0A8H5FIM2"/>
<keyword evidence="8" id="KW-1185">Reference proteome</keyword>
<comment type="caution">
    <text evidence="7">The sequence shown here is derived from an EMBL/GenBank/DDBJ whole genome shotgun (WGS) entry which is preliminary data.</text>
</comment>
<dbReference type="Gene3D" id="3.40.50.300">
    <property type="entry name" value="P-loop containing nucleotide triphosphate hydrolases"/>
    <property type="match status" value="2"/>
</dbReference>
<dbReference type="SUPFAM" id="SSF52540">
    <property type="entry name" value="P-loop containing nucleoside triphosphate hydrolases"/>
    <property type="match status" value="2"/>
</dbReference>
<feature type="domain" description="MER3 helicase-like winged helix" evidence="6">
    <location>
        <begin position="293"/>
        <end position="374"/>
    </location>
</feature>
<name>A0A8H5FIM2_9AGAR</name>
<evidence type="ECO:0000256" key="3">
    <source>
        <dbReference type="ARBA" id="ARBA00022806"/>
    </source>
</evidence>
<evidence type="ECO:0000256" key="1">
    <source>
        <dbReference type="ARBA" id="ARBA00022741"/>
    </source>
</evidence>
<feature type="non-terminal residue" evidence="7">
    <location>
        <position position="492"/>
    </location>
</feature>
<organism evidence="7 8">
    <name type="scientific">Collybiopsis confluens</name>
    <dbReference type="NCBI Taxonomy" id="2823264"/>
    <lineage>
        <taxon>Eukaryota</taxon>
        <taxon>Fungi</taxon>
        <taxon>Dikarya</taxon>
        <taxon>Basidiomycota</taxon>
        <taxon>Agaricomycotina</taxon>
        <taxon>Agaricomycetes</taxon>
        <taxon>Agaricomycetidae</taxon>
        <taxon>Agaricales</taxon>
        <taxon>Marasmiineae</taxon>
        <taxon>Omphalotaceae</taxon>
        <taxon>Collybiopsis</taxon>
    </lineage>
</organism>
<keyword evidence="1" id="KW-0547">Nucleotide-binding</keyword>
<dbReference type="InterPro" id="IPR057842">
    <property type="entry name" value="WH_MER3"/>
</dbReference>
<dbReference type="InterPro" id="IPR036390">
    <property type="entry name" value="WH_DNA-bd_sf"/>
</dbReference>
<dbReference type="Gene3D" id="1.10.3380.10">
    <property type="entry name" value="Sec63 N-terminal domain-like domain"/>
    <property type="match status" value="1"/>
</dbReference>
<reference evidence="7 8" key="1">
    <citation type="journal article" date="2020" name="ISME J.">
        <title>Uncovering the hidden diversity of litter-decomposition mechanisms in mushroom-forming fungi.</title>
        <authorList>
            <person name="Floudas D."/>
            <person name="Bentzer J."/>
            <person name="Ahren D."/>
            <person name="Johansson T."/>
            <person name="Persson P."/>
            <person name="Tunlid A."/>
        </authorList>
    </citation>
    <scope>NUCLEOTIDE SEQUENCE [LARGE SCALE GENOMIC DNA]</scope>
    <source>
        <strain evidence="7 8">CBS 406.79</strain>
    </source>
</reference>
<gene>
    <name evidence="7" type="ORF">D9757_014624</name>
</gene>
<evidence type="ECO:0000259" key="6">
    <source>
        <dbReference type="Pfam" id="PF23445"/>
    </source>
</evidence>
<keyword evidence="3" id="KW-0347">Helicase</keyword>
<dbReference type="PANTHER" id="PTHR47961:SF4">
    <property type="entry name" value="ACTIVATING SIGNAL COINTEGRATOR 1 COMPLEX SUBUNIT 3"/>
    <property type="match status" value="1"/>
</dbReference>
<dbReference type="PANTHER" id="PTHR47961">
    <property type="entry name" value="DNA POLYMERASE THETA, PUTATIVE (AFU_ORTHOLOGUE AFUA_1G05260)-RELATED"/>
    <property type="match status" value="1"/>
</dbReference>
<dbReference type="GO" id="GO:0016787">
    <property type="term" value="F:hydrolase activity"/>
    <property type="evidence" value="ECO:0007669"/>
    <property type="project" value="UniProtKB-KW"/>
</dbReference>
<protein>
    <submittedName>
        <fullName evidence="7">Uncharacterized protein</fullName>
    </submittedName>
</protein>
<evidence type="ECO:0000313" key="7">
    <source>
        <dbReference type="EMBL" id="KAF5338186.1"/>
    </source>
</evidence>
<keyword evidence="2" id="KW-0378">Hydrolase</keyword>